<dbReference type="InterPro" id="IPR010766">
    <property type="entry name" value="DRTGG"/>
</dbReference>
<evidence type="ECO:0000313" key="3">
    <source>
        <dbReference type="Proteomes" id="UP000886743"/>
    </source>
</evidence>
<reference evidence="2" key="2">
    <citation type="journal article" date="2021" name="PeerJ">
        <title>Extensive microbial diversity within the chicken gut microbiome revealed by metagenomics and culture.</title>
        <authorList>
            <person name="Gilroy R."/>
            <person name="Ravi A."/>
            <person name="Getino M."/>
            <person name="Pursley I."/>
            <person name="Horton D.L."/>
            <person name="Alikhan N.F."/>
            <person name="Baker D."/>
            <person name="Gharbi K."/>
            <person name="Hall N."/>
            <person name="Watson M."/>
            <person name="Adriaenssens E.M."/>
            <person name="Foster-Nyarko E."/>
            <person name="Jarju S."/>
            <person name="Secka A."/>
            <person name="Antonio M."/>
            <person name="Oren A."/>
            <person name="Chaudhuri R.R."/>
            <person name="La Ragione R."/>
            <person name="Hildebrand F."/>
            <person name="Pallen M.J."/>
        </authorList>
    </citation>
    <scope>NUCLEOTIDE SEQUENCE</scope>
    <source>
        <strain evidence="2">4920</strain>
    </source>
</reference>
<dbReference type="SUPFAM" id="SSF75138">
    <property type="entry name" value="HprK N-terminal domain-like"/>
    <property type="match status" value="1"/>
</dbReference>
<dbReference type="AlphaFoldDB" id="A0A9D1SZY6"/>
<evidence type="ECO:0000313" key="2">
    <source>
        <dbReference type="EMBL" id="HIV02980.1"/>
    </source>
</evidence>
<gene>
    <name evidence="2" type="ORF">IAC74_05345</name>
</gene>
<dbReference type="Proteomes" id="UP000886743">
    <property type="component" value="Unassembled WGS sequence"/>
</dbReference>
<name>A0A9D1SZY6_9FIRM</name>
<dbReference type="Gene3D" id="3.40.1390.20">
    <property type="entry name" value="HprK N-terminal domain-like"/>
    <property type="match status" value="1"/>
</dbReference>
<feature type="domain" description="DRTGG" evidence="1">
    <location>
        <begin position="6"/>
        <end position="105"/>
    </location>
</feature>
<accession>A0A9D1SZY6</accession>
<protein>
    <submittedName>
        <fullName evidence="2">AraC family transcriptional regulator</fullName>
    </submittedName>
</protein>
<sequence>MKLGQLIALLGAKLLTQGADLERELHGCYICDLLSYVMSHAEKDNIWITVQTNLNVVAVASLTEVGCVVLPENIEPEELTLNKAEAEGVIMLSARQTAYEIAAVLSGELK</sequence>
<dbReference type="Pfam" id="PF07085">
    <property type="entry name" value="DRTGG"/>
    <property type="match status" value="1"/>
</dbReference>
<proteinExistence type="predicted"/>
<comment type="caution">
    <text evidence="2">The sequence shown here is derived from an EMBL/GenBank/DDBJ whole genome shotgun (WGS) entry which is preliminary data.</text>
</comment>
<reference evidence="2" key="1">
    <citation type="submission" date="2020-10" db="EMBL/GenBank/DDBJ databases">
        <authorList>
            <person name="Gilroy R."/>
        </authorList>
    </citation>
    <scope>NUCLEOTIDE SEQUENCE</scope>
    <source>
        <strain evidence="2">4920</strain>
    </source>
</reference>
<evidence type="ECO:0000259" key="1">
    <source>
        <dbReference type="Pfam" id="PF07085"/>
    </source>
</evidence>
<dbReference type="EMBL" id="DVOF01000154">
    <property type="protein sequence ID" value="HIV02980.1"/>
    <property type="molecule type" value="Genomic_DNA"/>
</dbReference>
<organism evidence="2 3">
    <name type="scientific">Candidatus Aphodoplasma excrementigallinarum</name>
    <dbReference type="NCBI Taxonomy" id="2840673"/>
    <lineage>
        <taxon>Bacteria</taxon>
        <taxon>Bacillati</taxon>
        <taxon>Bacillota</taxon>
        <taxon>Clostridia</taxon>
        <taxon>Eubacteriales</taxon>
        <taxon>Candidatus Aphodoplasma</taxon>
    </lineage>
</organism>
<dbReference type="InterPro" id="IPR028979">
    <property type="entry name" value="Ser_kin/Pase_Hpr-like_N_sf"/>
</dbReference>